<feature type="compositionally biased region" description="Low complexity" evidence="1">
    <location>
        <begin position="31"/>
        <end position="51"/>
    </location>
</feature>
<dbReference type="InterPro" id="IPR024266">
    <property type="entry name" value="DUF3806"/>
</dbReference>
<dbReference type="Pfam" id="PF12713">
    <property type="entry name" value="DUF3806"/>
    <property type="match status" value="1"/>
</dbReference>
<evidence type="ECO:0000313" key="4">
    <source>
        <dbReference type="Proteomes" id="UP000000628"/>
    </source>
</evidence>
<dbReference type="Proteomes" id="UP000000628">
    <property type="component" value="Chromosome"/>
</dbReference>
<dbReference type="RefSeq" id="WP_015772385.1">
    <property type="nucleotide sequence ID" value="NC_013174.1"/>
</dbReference>
<dbReference type="AlphaFoldDB" id="C7R133"/>
<evidence type="ECO:0000313" key="3">
    <source>
        <dbReference type="EMBL" id="ACV09757.1"/>
    </source>
</evidence>
<dbReference type="STRING" id="471856.Jden_2120"/>
<feature type="domain" description="DUF3806" evidence="2">
    <location>
        <begin position="215"/>
        <end position="297"/>
    </location>
</feature>
<sequence length="318" mass="34170">MYELQYPAEQEAAPDRPLTRRALHRHHRESAASATTGVSASSAPSVSTPTSIDAHRPTTTPTLPAGARPAQVPLTRAQLRAQRMSDARTAASSLSAPSAASALSATGTAATAATAHSAPSVSSTHSSASAFTAGTAPSVSSALTGTFPMLFNIEEHGPLSPESGDITALDAVTPLKLRELDIHERMWLQEMRHHLRNPTDPQVDTDTLSALYDKYCTAWHTHSRRNKWSHTYVTNALGVALGDLLITYGDDSAWMISEDSEVPTFAVRDNGRSATFFPIDAVTRRWLKGYLGWVPAFLENVSENFSGPQDQGAAQPQR</sequence>
<proteinExistence type="predicted"/>
<name>C7R133_JONDD</name>
<dbReference type="EMBL" id="CP001706">
    <property type="protein sequence ID" value="ACV09757.1"/>
    <property type="molecule type" value="Genomic_DNA"/>
</dbReference>
<evidence type="ECO:0000256" key="1">
    <source>
        <dbReference type="SAM" id="MobiDB-lite"/>
    </source>
</evidence>
<accession>C7R133</accession>
<dbReference type="KEGG" id="jde:Jden_2120"/>
<dbReference type="OrthoDB" id="4823074at2"/>
<protein>
    <recommendedName>
        <fullName evidence="2">DUF3806 domain-containing protein</fullName>
    </recommendedName>
</protein>
<dbReference type="HOGENOM" id="CLU_873699_0_0_11"/>
<gene>
    <name evidence="3" type="ordered locus">Jden_2120</name>
</gene>
<organism evidence="3 4">
    <name type="scientific">Jonesia denitrificans (strain ATCC 14870 / DSM 20603 / BCRC 15368 / CIP 55.134 / JCM 11481 / NBRC 15587 / NCTC 10816 / Prevot 55134)</name>
    <name type="common">Listeria denitrificans</name>
    <dbReference type="NCBI Taxonomy" id="471856"/>
    <lineage>
        <taxon>Bacteria</taxon>
        <taxon>Bacillati</taxon>
        <taxon>Actinomycetota</taxon>
        <taxon>Actinomycetes</taxon>
        <taxon>Micrococcales</taxon>
        <taxon>Jonesiaceae</taxon>
        <taxon>Jonesia</taxon>
    </lineage>
</organism>
<evidence type="ECO:0000259" key="2">
    <source>
        <dbReference type="Pfam" id="PF12713"/>
    </source>
</evidence>
<keyword evidence="4" id="KW-1185">Reference proteome</keyword>
<reference evidence="3 4" key="1">
    <citation type="journal article" date="2009" name="Stand. Genomic Sci.">
        <title>Complete genome sequence of Jonesia denitrificans type strain (Prevot 55134).</title>
        <authorList>
            <person name="Pukall R."/>
            <person name="Gehrich-Schroter G."/>
            <person name="Lapidus A."/>
            <person name="Nolan M."/>
            <person name="Glavina Del Rio T."/>
            <person name="Lucas S."/>
            <person name="Chen F."/>
            <person name="Tice H."/>
            <person name="Pitluck S."/>
            <person name="Cheng J.F."/>
            <person name="Copeland A."/>
            <person name="Saunders E."/>
            <person name="Brettin T."/>
            <person name="Detter J.C."/>
            <person name="Bruce D."/>
            <person name="Goodwin L."/>
            <person name="Pati A."/>
            <person name="Ivanova N."/>
            <person name="Mavromatis K."/>
            <person name="Ovchinnikova G."/>
            <person name="Chen A."/>
            <person name="Palaniappan K."/>
            <person name="Land M."/>
            <person name="Hauser L."/>
            <person name="Chang Y.J."/>
            <person name="Jeffries C.D."/>
            <person name="Chain P."/>
            <person name="Goker M."/>
            <person name="Bristow J."/>
            <person name="Eisen J.A."/>
            <person name="Markowitz V."/>
            <person name="Hugenholtz P."/>
            <person name="Kyrpides N.C."/>
            <person name="Klenk H.P."/>
            <person name="Han C."/>
        </authorList>
    </citation>
    <scope>NUCLEOTIDE SEQUENCE [LARGE SCALE GENOMIC DNA]</scope>
    <source>
        <strain evidence="4">ATCC 14870 / DSM 20603 / BCRC 15368 / CIP 55.134 / JCM 11481 / NBRC 15587 / NCTC 10816 / Prevot 55134</strain>
    </source>
</reference>
<feature type="region of interest" description="Disordered" evidence="1">
    <location>
        <begin position="24"/>
        <end position="71"/>
    </location>
</feature>